<keyword evidence="7" id="KW-0862">Zinc</keyword>
<evidence type="ECO:0000313" key="12">
    <source>
        <dbReference type="EMBL" id="CRY93705.1"/>
    </source>
</evidence>
<evidence type="ECO:0000256" key="8">
    <source>
        <dbReference type="ARBA" id="ARBA00022989"/>
    </source>
</evidence>
<dbReference type="InterPro" id="IPR001915">
    <property type="entry name" value="Peptidase_M48"/>
</dbReference>
<dbReference type="GO" id="GO:0004222">
    <property type="term" value="F:metalloendopeptidase activity"/>
    <property type="evidence" value="ECO:0007669"/>
    <property type="project" value="InterPro"/>
</dbReference>
<dbReference type="PANTHER" id="PTHR43221">
    <property type="entry name" value="PROTEASE HTPX"/>
    <property type="match status" value="1"/>
</dbReference>
<comment type="cofactor">
    <cofactor evidence="1">
        <name>Zn(2+)</name>
        <dbReference type="ChEBI" id="CHEBI:29105"/>
    </cofactor>
</comment>
<dbReference type="Pfam" id="PF01435">
    <property type="entry name" value="Peptidase_M48"/>
    <property type="match status" value="1"/>
</dbReference>
<keyword evidence="4" id="KW-0812">Transmembrane</keyword>
<keyword evidence="10" id="KW-0472">Membrane</keyword>
<dbReference type="CDD" id="cd07325">
    <property type="entry name" value="M48_Ste24p_like"/>
    <property type="match status" value="1"/>
</dbReference>
<keyword evidence="8" id="KW-1133">Transmembrane helix</keyword>
<evidence type="ECO:0000256" key="10">
    <source>
        <dbReference type="ARBA" id="ARBA00023136"/>
    </source>
</evidence>
<keyword evidence="9" id="KW-0482">Metalloprotease</keyword>
<dbReference type="Gene3D" id="3.30.2010.10">
    <property type="entry name" value="Metalloproteases ('zincins'), catalytic domain"/>
    <property type="match status" value="1"/>
</dbReference>
<dbReference type="AlphaFoldDB" id="A0A0H5PWZ4"/>
<evidence type="ECO:0000259" key="11">
    <source>
        <dbReference type="Pfam" id="PF01435"/>
    </source>
</evidence>
<evidence type="ECO:0000256" key="1">
    <source>
        <dbReference type="ARBA" id="ARBA00001947"/>
    </source>
</evidence>
<proteinExistence type="predicted"/>
<evidence type="ECO:0000256" key="4">
    <source>
        <dbReference type="ARBA" id="ARBA00022692"/>
    </source>
</evidence>
<sequence length="304" mass="35503">MRKRLHNIDFASVMHPDDKKKVEWLNSLKVPYLSKWDFIREIAKHPLDHDLKTWYEIFKADVEYYTFKDFLAATTSKYQEAYNEVENQGEGINITAESLPQMYAQLTEACAILGIEDIPAYSTDWYYGPYHFSNGEKHRRIVMMSGSADLFTEGEMMFILGHELGHFAAGHKPYHMLIMSFYLPFMSDPTFKAWASLVKLPLFEWYRKSDYTADRIGLLCCQDINVALSTMIKKAGLPRKYYDQINIDGFIQQARDFNENYTGTLNVIVKNLTIRSAEFPWLVDRAAKLLDWYEHGNYNQIVNS</sequence>
<protein>
    <recommendedName>
        <fullName evidence="11">Peptidase M48 domain-containing protein</fullName>
    </recommendedName>
</protein>
<keyword evidence="2" id="KW-1003">Cell membrane</keyword>
<name>A0A0H5PWZ4_9ZZZZ</name>
<feature type="domain" description="Peptidase M48" evidence="11">
    <location>
        <begin position="137"/>
        <end position="235"/>
    </location>
</feature>
<reference evidence="12" key="1">
    <citation type="submission" date="2015-06" db="EMBL/GenBank/DDBJ databases">
        <authorList>
            <person name="Joergensen T."/>
        </authorList>
    </citation>
    <scope>NUCLEOTIDE SEQUENCE</scope>
    <source>
        <strain evidence="12">RGRH0051</strain>
    </source>
</reference>
<evidence type="ECO:0000256" key="5">
    <source>
        <dbReference type="ARBA" id="ARBA00022723"/>
    </source>
</evidence>
<dbReference type="InterPro" id="IPR050083">
    <property type="entry name" value="HtpX_protease"/>
</dbReference>
<evidence type="ECO:0000256" key="6">
    <source>
        <dbReference type="ARBA" id="ARBA00022801"/>
    </source>
</evidence>
<evidence type="ECO:0000256" key="7">
    <source>
        <dbReference type="ARBA" id="ARBA00022833"/>
    </source>
</evidence>
<keyword evidence="5" id="KW-0479">Metal-binding</keyword>
<keyword evidence="6" id="KW-0378">Hydrolase</keyword>
<evidence type="ECO:0000256" key="2">
    <source>
        <dbReference type="ARBA" id="ARBA00022475"/>
    </source>
</evidence>
<evidence type="ECO:0000256" key="3">
    <source>
        <dbReference type="ARBA" id="ARBA00022670"/>
    </source>
</evidence>
<keyword evidence="3" id="KW-0645">Protease</keyword>
<evidence type="ECO:0000256" key="9">
    <source>
        <dbReference type="ARBA" id="ARBA00023049"/>
    </source>
</evidence>
<dbReference type="EMBL" id="LN852742">
    <property type="protein sequence ID" value="CRY93705.1"/>
    <property type="molecule type" value="Genomic_DNA"/>
</dbReference>
<accession>A0A0H5PWZ4</accession>
<dbReference type="GO" id="GO:0006508">
    <property type="term" value="P:proteolysis"/>
    <property type="evidence" value="ECO:0007669"/>
    <property type="project" value="UniProtKB-KW"/>
</dbReference>
<dbReference type="GO" id="GO:0046872">
    <property type="term" value="F:metal ion binding"/>
    <property type="evidence" value="ECO:0007669"/>
    <property type="project" value="UniProtKB-KW"/>
</dbReference>
<organism evidence="12">
    <name type="scientific">uncultured prokaryote</name>
    <dbReference type="NCBI Taxonomy" id="198431"/>
    <lineage>
        <taxon>unclassified sequences</taxon>
        <taxon>environmental samples</taxon>
    </lineage>
</organism>
<reference evidence="12" key="2">
    <citation type="submission" date="2015-07" db="EMBL/GenBank/DDBJ databases">
        <title>Plasmids, circular viruses and viroids from rat gut.</title>
        <authorList>
            <person name="Jorgensen T.J."/>
            <person name="Hansen M.A."/>
            <person name="Xu Z."/>
            <person name="Tabak M.A."/>
            <person name="Sorensen S.J."/>
            <person name="Hansen L.H."/>
        </authorList>
    </citation>
    <scope>NUCLEOTIDE SEQUENCE</scope>
    <source>
        <strain evidence="12">RGRH0051</strain>
    </source>
</reference>
<dbReference type="PANTHER" id="PTHR43221:SF3">
    <property type="entry name" value="SLL1280 PROTEIN"/>
    <property type="match status" value="1"/>
</dbReference>